<comment type="caution">
    <text evidence="1">The sequence shown here is derived from an EMBL/GenBank/DDBJ whole genome shotgun (WGS) entry which is preliminary data.</text>
</comment>
<organism evidence="1 2">
    <name type="scientific">Yinghuangia soli</name>
    <dbReference type="NCBI Taxonomy" id="2908204"/>
    <lineage>
        <taxon>Bacteria</taxon>
        <taxon>Bacillati</taxon>
        <taxon>Actinomycetota</taxon>
        <taxon>Actinomycetes</taxon>
        <taxon>Kitasatosporales</taxon>
        <taxon>Streptomycetaceae</taxon>
        <taxon>Yinghuangia</taxon>
    </lineage>
</organism>
<evidence type="ECO:0000313" key="2">
    <source>
        <dbReference type="Proteomes" id="UP001165378"/>
    </source>
</evidence>
<name>A0AA41PZT1_9ACTN</name>
<sequence length="122" mass="12596">MDMTPEGEPPGCPLAGVVSAYLPRLAELAREPGLVAAVDQHAAAVCDALAAASGAAAANPAAADADLPGTRVPDRRLLADYVLGFTDALAESGWREPAAPDFAVLRLAAVCRLTREHRLLAR</sequence>
<keyword evidence="2" id="KW-1185">Reference proteome</keyword>
<dbReference type="Proteomes" id="UP001165378">
    <property type="component" value="Unassembled WGS sequence"/>
</dbReference>
<proteinExistence type="predicted"/>
<protein>
    <submittedName>
        <fullName evidence="1">DUF6401 family natural product biosynthesis protein</fullName>
    </submittedName>
</protein>
<dbReference type="RefSeq" id="WP_235053108.1">
    <property type="nucleotide sequence ID" value="NZ_JAKFHA010000009.1"/>
</dbReference>
<reference evidence="1" key="1">
    <citation type="submission" date="2022-01" db="EMBL/GenBank/DDBJ databases">
        <title>Genome-Based Taxonomic Classification of the Phylum Actinobacteria.</title>
        <authorList>
            <person name="Gao Y."/>
        </authorList>
    </citation>
    <scope>NUCLEOTIDE SEQUENCE</scope>
    <source>
        <strain evidence="1">KLBMP 8922</strain>
    </source>
</reference>
<dbReference type="AlphaFoldDB" id="A0AA41PZT1"/>
<dbReference type="Pfam" id="PF19939">
    <property type="entry name" value="DUF6401"/>
    <property type="match status" value="1"/>
</dbReference>
<evidence type="ECO:0000313" key="1">
    <source>
        <dbReference type="EMBL" id="MCF2528938.1"/>
    </source>
</evidence>
<dbReference type="EMBL" id="JAKFHA010000009">
    <property type="protein sequence ID" value="MCF2528938.1"/>
    <property type="molecule type" value="Genomic_DNA"/>
</dbReference>
<dbReference type="InterPro" id="IPR045647">
    <property type="entry name" value="DUF6401"/>
</dbReference>
<accession>A0AA41PZT1</accession>
<gene>
    <name evidence="1" type="ORF">LZ495_17165</name>
</gene>